<comment type="caution">
    <text evidence="2">The sequence shown here is derived from an EMBL/GenBank/DDBJ whole genome shotgun (WGS) entry which is preliminary data.</text>
</comment>
<protein>
    <submittedName>
        <fullName evidence="2">Uncharacterized protein</fullName>
    </submittedName>
</protein>
<name>A0A7J6GZY7_CANSA</name>
<evidence type="ECO:0000313" key="2">
    <source>
        <dbReference type="EMBL" id="KAF4388248.1"/>
    </source>
</evidence>
<feature type="transmembrane region" description="Helical" evidence="1">
    <location>
        <begin position="181"/>
        <end position="200"/>
    </location>
</feature>
<proteinExistence type="predicted"/>
<keyword evidence="1" id="KW-0472">Membrane</keyword>
<dbReference type="Proteomes" id="UP000525078">
    <property type="component" value="Unassembled WGS sequence"/>
</dbReference>
<gene>
    <name evidence="2" type="ORF">F8388_021078</name>
</gene>
<accession>A0A7J6GZY7</accession>
<keyword evidence="1" id="KW-1133">Transmembrane helix</keyword>
<evidence type="ECO:0000313" key="3">
    <source>
        <dbReference type="Proteomes" id="UP000525078"/>
    </source>
</evidence>
<reference evidence="2 3" key="1">
    <citation type="journal article" date="2020" name="bioRxiv">
        <title>Sequence and annotation of 42 cannabis genomes reveals extensive copy number variation in cannabinoid synthesis and pathogen resistance genes.</title>
        <authorList>
            <person name="Mckernan K.J."/>
            <person name="Helbert Y."/>
            <person name="Kane L.T."/>
            <person name="Ebling H."/>
            <person name="Zhang L."/>
            <person name="Liu B."/>
            <person name="Eaton Z."/>
            <person name="Mclaughlin S."/>
            <person name="Kingan S."/>
            <person name="Baybayan P."/>
            <person name="Concepcion G."/>
            <person name="Jordan M."/>
            <person name="Riva A."/>
            <person name="Barbazuk W."/>
            <person name="Harkins T."/>
        </authorList>
    </citation>
    <scope>NUCLEOTIDE SEQUENCE [LARGE SCALE GENOMIC DNA]</scope>
    <source>
        <strain evidence="3">cv. Jamaican Lion 4</strain>
        <tissue evidence="2">Leaf</tissue>
    </source>
</reference>
<keyword evidence="1" id="KW-0812">Transmembrane</keyword>
<organism evidence="2 3">
    <name type="scientific">Cannabis sativa</name>
    <name type="common">Hemp</name>
    <name type="synonym">Marijuana</name>
    <dbReference type="NCBI Taxonomy" id="3483"/>
    <lineage>
        <taxon>Eukaryota</taxon>
        <taxon>Viridiplantae</taxon>
        <taxon>Streptophyta</taxon>
        <taxon>Embryophyta</taxon>
        <taxon>Tracheophyta</taxon>
        <taxon>Spermatophyta</taxon>
        <taxon>Magnoliopsida</taxon>
        <taxon>eudicotyledons</taxon>
        <taxon>Gunneridae</taxon>
        <taxon>Pentapetalae</taxon>
        <taxon>rosids</taxon>
        <taxon>fabids</taxon>
        <taxon>Rosales</taxon>
        <taxon>Cannabaceae</taxon>
        <taxon>Cannabis</taxon>
    </lineage>
</organism>
<sequence>MSRIKEEKKYEMVGNVPIRPPAAVLRRVGKAESRSGGPVIWCEVLAQAEDIDLVNAEGRAICCKSVDLGKAEGMSRTKNISDNILLCSCATAASSEGAISVIDGQVCVHDIGLGFFRSSMLVLNFVGLCKEKKGLYEIVIGIRNKWGSKFVTYWGFIISAKTKPKGILVTMIALRTLQNFGLTYFNLFVLFTMISSFVGMPTERET</sequence>
<evidence type="ECO:0000256" key="1">
    <source>
        <dbReference type="SAM" id="Phobius"/>
    </source>
</evidence>
<dbReference type="EMBL" id="JAATIP010000035">
    <property type="protein sequence ID" value="KAF4388248.1"/>
    <property type="molecule type" value="Genomic_DNA"/>
</dbReference>
<dbReference type="AlphaFoldDB" id="A0A7J6GZY7"/>